<dbReference type="InterPro" id="IPR037528">
    <property type="entry name" value="ArgB"/>
</dbReference>
<feature type="domain" description="Aspartate/glutamate/uridylate kinase" evidence="10">
    <location>
        <begin position="4"/>
        <end position="240"/>
    </location>
</feature>
<feature type="binding site" evidence="9">
    <location>
        <begin position="40"/>
        <end position="41"/>
    </location>
    <ligand>
        <name>substrate</name>
    </ligand>
</feature>
<dbReference type="GO" id="GO:0005737">
    <property type="term" value="C:cytoplasm"/>
    <property type="evidence" value="ECO:0007669"/>
    <property type="project" value="UniProtKB-SubCell"/>
</dbReference>
<dbReference type="HAMAP" id="MF_00082">
    <property type="entry name" value="ArgB"/>
    <property type="match status" value="1"/>
</dbReference>
<comment type="function">
    <text evidence="9">Catalyzes the ATP-dependent phosphorylation of N-acetyl-L-glutamate.</text>
</comment>
<dbReference type="OrthoDB" id="9803155at2"/>
<feature type="binding site" evidence="9">
    <location>
        <position position="62"/>
    </location>
    <ligand>
        <name>substrate</name>
    </ligand>
</feature>
<evidence type="ECO:0000256" key="6">
    <source>
        <dbReference type="ARBA" id="ARBA00022777"/>
    </source>
</evidence>
<comment type="caution">
    <text evidence="11">The sequence shown here is derived from an EMBL/GenBank/DDBJ whole genome shotgun (WGS) entry which is preliminary data.</text>
</comment>
<evidence type="ECO:0000256" key="3">
    <source>
        <dbReference type="ARBA" id="ARBA00022605"/>
    </source>
</evidence>
<dbReference type="GO" id="GO:0005524">
    <property type="term" value="F:ATP binding"/>
    <property type="evidence" value="ECO:0007669"/>
    <property type="project" value="UniProtKB-UniRule"/>
</dbReference>
<dbReference type="GO" id="GO:0042450">
    <property type="term" value="P:L-arginine biosynthetic process via ornithine"/>
    <property type="evidence" value="ECO:0007669"/>
    <property type="project" value="UniProtKB-UniRule"/>
</dbReference>
<keyword evidence="7 9" id="KW-0067">ATP-binding</keyword>
<reference evidence="11 12" key="1">
    <citation type="submission" date="2018-07" db="EMBL/GenBank/DDBJ databases">
        <title>Draft genome sequence of Ancylomarina sp. M1P.</title>
        <authorList>
            <person name="Yadav S."/>
            <person name="Villanueva L."/>
            <person name="Damste J.S.S."/>
        </authorList>
    </citation>
    <scope>NUCLEOTIDE SEQUENCE [LARGE SCALE GENOMIC DNA]</scope>
    <source>
        <strain evidence="11 12">M1P</strain>
    </source>
</reference>
<evidence type="ECO:0000313" key="12">
    <source>
        <dbReference type="Proteomes" id="UP000285794"/>
    </source>
</evidence>
<dbReference type="PANTHER" id="PTHR23342:SF0">
    <property type="entry name" value="N-ACETYLGLUTAMATE SYNTHASE, MITOCHONDRIAL"/>
    <property type="match status" value="1"/>
</dbReference>
<dbReference type="InterPro" id="IPR001048">
    <property type="entry name" value="Asp/Glu/Uridylate_kinase"/>
</dbReference>
<dbReference type="AlphaFoldDB" id="A0A425Y2A6"/>
<evidence type="ECO:0000256" key="1">
    <source>
        <dbReference type="ARBA" id="ARBA00004828"/>
    </source>
</evidence>
<sequence length="259" mass="28090">MKELTLVKIGGNLIDDESKLSASLEAFAKIEGAKLLVHGGGKLATDMAKQLGISSPMIDGRRITNAETLKVVSMVYAGWINKKIVAGLQALNQQAIGLCGADDNLILAEKRQHASIDYGYVGDVLEVNTEALATYIEQDKVLVLSAITHDGKGQLLNTNADTVATELAIALSQQYQVKLIYSFEKPGVLINPEDDMSFLKRLDMNLYQEMKENGSINKGMLPKAENAFRAFDKGVQVIIGDLLILAKDECCGTQLIECS</sequence>
<comment type="catalytic activity">
    <reaction evidence="8 9">
        <text>N-acetyl-L-glutamate + ATP = N-acetyl-L-glutamyl 5-phosphate + ADP</text>
        <dbReference type="Rhea" id="RHEA:14629"/>
        <dbReference type="ChEBI" id="CHEBI:30616"/>
        <dbReference type="ChEBI" id="CHEBI:44337"/>
        <dbReference type="ChEBI" id="CHEBI:57936"/>
        <dbReference type="ChEBI" id="CHEBI:456216"/>
        <dbReference type="EC" id="2.7.2.8"/>
    </reaction>
</comment>
<evidence type="ECO:0000313" key="11">
    <source>
        <dbReference type="EMBL" id="RRG22130.1"/>
    </source>
</evidence>
<evidence type="ECO:0000256" key="2">
    <source>
        <dbReference type="ARBA" id="ARBA00022571"/>
    </source>
</evidence>
<dbReference type="RefSeq" id="WP_125030361.1">
    <property type="nucleotide sequence ID" value="NZ_JAPXVP010000006.1"/>
</dbReference>
<evidence type="ECO:0000256" key="7">
    <source>
        <dbReference type="ARBA" id="ARBA00022840"/>
    </source>
</evidence>
<dbReference type="NCBIfam" id="TIGR00761">
    <property type="entry name" value="argB"/>
    <property type="match status" value="1"/>
</dbReference>
<dbReference type="SUPFAM" id="SSF53633">
    <property type="entry name" value="Carbamate kinase-like"/>
    <property type="match status" value="1"/>
</dbReference>
<keyword evidence="9" id="KW-0963">Cytoplasm</keyword>
<dbReference type="EMBL" id="QQWG01000006">
    <property type="protein sequence ID" value="RRG22130.1"/>
    <property type="molecule type" value="Genomic_DNA"/>
</dbReference>
<feature type="site" description="Transition state stabilizer" evidence="9">
    <location>
        <position position="8"/>
    </location>
</feature>
<evidence type="ECO:0000259" key="10">
    <source>
        <dbReference type="Pfam" id="PF00696"/>
    </source>
</evidence>
<comment type="similarity">
    <text evidence="9">Belongs to the acetylglutamate kinase family. ArgB subfamily.</text>
</comment>
<evidence type="ECO:0000256" key="5">
    <source>
        <dbReference type="ARBA" id="ARBA00022741"/>
    </source>
</evidence>
<dbReference type="Proteomes" id="UP000285794">
    <property type="component" value="Unassembled WGS sequence"/>
</dbReference>
<organism evidence="11 12">
    <name type="scientific">Ancylomarina euxinus</name>
    <dbReference type="NCBI Taxonomy" id="2283627"/>
    <lineage>
        <taxon>Bacteria</taxon>
        <taxon>Pseudomonadati</taxon>
        <taxon>Bacteroidota</taxon>
        <taxon>Bacteroidia</taxon>
        <taxon>Marinilabiliales</taxon>
        <taxon>Marinifilaceae</taxon>
        <taxon>Ancylomarina</taxon>
    </lineage>
</organism>
<dbReference type="InterPro" id="IPR036393">
    <property type="entry name" value="AceGlu_kinase-like_sf"/>
</dbReference>
<dbReference type="Pfam" id="PF00696">
    <property type="entry name" value="AA_kinase"/>
    <property type="match status" value="1"/>
</dbReference>
<comment type="subcellular location">
    <subcellularLocation>
        <location evidence="9">Cytoplasm</location>
    </subcellularLocation>
</comment>
<dbReference type="UniPathway" id="UPA00068">
    <property type="reaction ID" value="UER00107"/>
</dbReference>
<keyword evidence="12" id="KW-1185">Reference proteome</keyword>
<feature type="binding site" evidence="9">
    <location>
        <position position="157"/>
    </location>
    <ligand>
        <name>substrate</name>
    </ligand>
</feature>
<comment type="pathway">
    <text evidence="1 9">Amino-acid biosynthesis; L-arginine biosynthesis; N(2)-acetyl-L-ornithine from L-glutamate: step 2/4.</text>
</comment>
<gene>
    <name evidence="9 11" type="primary">argB</name>
    <name evidence="11" type="ORF">DWB61_07950</name>
</gene>
<accession>A0A425Y2A6</accession>
<evidence type="ECO:0000256" key="4">
    <source>
        <dbReference type="ARBA" id="ARBA00022679"/>
    </source>
</evidence>
<proteinExistence type="inferred from homology"/>
<dbReference type="GO" id="GO:0003991">
    <property type="term" value="F:acetylglutamate kinase activity"/>
    <property type="evidence" value="ECO:0007669"/>
    <property type="project" value="UniProtKB-UniRule"/>
</dbReference>
<feature type="site" description="Transition state stabilizer" evidence="9">
    <location>
        <position position="223"/>
    </location>
</feature>
<dbReference type="InterPro" id="IPR004662">
    <property type="entry name" value="AcgluKinase_fam"/>
</dbReference>
<dbReference type="EC" id="2.7.2.8" evidence="9"/>
<keyword evidence="6 9" id="KW-0418">Kinase</keyword>
<protein>
    <recommendedName>
        <fullName evidence="9">Acetylglutamate kinase</fullName>
        <ecNumber evidence="9">2.7.2.8</ecNumber>
    </recommendedName>
    <alternativeName>
        <fullName evidence="9">N-acetyl-L-glutamate 5-phosphotransferase</fullName>
    </alternativeName>
    <alternativeName>
        <fullName evidence="9">NAG kinase</fullName>
        <shortName evidence="9">NAGK</shortName>
    </alternativeName>
</protein>
<evidence type="ECO:0000256" key="9">
    <source>
        <dbReference type="HAMAP-Rule" id="MF_00082"/>
    </source>
</evidence>
<dbReference type="PANTHER" id="PTHR23342">
    <property type="entry name" value="N-ACETYLGLUTAMATE SYNTHASE"/>
    <property type="match status" value="1"/>
</dbReference>
<dbReference type="CDD" id="cd04238">
    <property type="entry name" value="AAK_NAGK-like"/>
    <property type="match status" value="1"/>
</dbReference>
<dbReference type="PIRSF" id="PIRSF000728">
    <property type="entry name" value="NAGK"/>
    <property type="match status" value="1"/>
</dbReference>
<name>A0A425Y2A6_9BACT</name>
<keyword evidence="2 9" id="KW-0055">Arginine biosynthesis</keyword>
<keyword evidence="4 9" id="KW-0808">Transferase</keyword>
<keyword evidence="5 9" id="KW-0547">Nucleotide-binding</keyword>
<dbReference type="Gene3D" id="3.40.1160.10">
    <property type="entry name" value="Acetylglutamate kinase-like"/>
    <property type="match status" value="1"/>
</dbReference>
<keyword evidence="3 9" id="KW-0028">Amino-acid biosynthesis</keyword>
<evidence type="ECO:0000256" key="8">
    <source>
        <dbReference type="ARBA" id="ARBA00048141"/>
    </source>
</evidence>